<dbReference type="PANTHER" id="PTHR10954:SF18">
    <property type="entry name" value="RIBONUCLEASE HII"/>
    <property type="match status" value="1"/>
</dbReference>
<comment type="subcellular location">
    <subcellularLocation>
        <location evidence="4">Cytoplasm</location>
    </subcellularLocation>
</comment>
<keyword evidence="13" id="KW-0464">Manganese</keyword>
<comment type="cofactor">
    <cofactor evidence="2">
        <name>Mn(2+)</name>
        <dbReference type="ChEBI" id="CHEBI:29035"/>
    </cofactor>
</comment>
<dbReference type="GO" id="GO:0032299">
    <property type="term" value="C:ribonuclease H2 complex"/>
    <property type="evidence" value="ECO:0007669"/>
    <property type="project" value="TreeGrafter"/>
</dbReference>
<dbReference type="GO" id="GO:0003723">
    <property type="term" value="F:RNA binding"/>
    <property type="evidence" value="ECO:0007669"/>
    <property type="project" value="InterPro"/>
</dbReference>
<evidence type="ECO:0000256" key="7">
    <source>
        <dbReference type="ARBA" id="ARBA00019179"/>
    </source>
</evidence>
<dbReference type="InterPro" id="IPR001352">
    <property type="entry name" value="RNase_HII/HIII"/>
</dbReference>
<dbReference type="EC" id="3.1.26.4" evidence="6"/>
<evidence type="ECO:0000256" key="6">
    <source>
        <dbReference type="ARBA" id="ARBA00012180"/>
    </source>
</evidence>
<accession>A0A6C0BI26</accession>
<organism evidence="15">
    <name type="scientific">viral metagenome</name>
    <dbReference type="NCBI Taxonomy" id="1070528"/>
    <lineage>
        <taxon>unclassified sequences</taxon>
        <taxon>metagenomes</taxon>
        <taxon>organismal metagenomes</taxon>
    </lineage>
</organism>
<evidence type="ECO:0000256" key="5">
    <source>
        <dbReference type="ARBA" id="ARBA00007383"/>
    </source>
</evidence>
<name>A0A6C0BI26_9ZZZZ</name>
<dbReference type="Pfam" id="PF01351">
    <property type="entry name" value="RNase_HII"/>
    <property type="match status" value="1"/>
</dbReference>
<dbReference type="NCBIfam" id="NF000595">
    <property type="entry name" value="PRK00015.1-3"/>
    <property type="match status" value="1"/>
</dbReference>
<keyword evidence="12" id="KW-0378">Hydrolase</keyword>
<dbReference type="GO" id="GO:0006298">
    <property type="term" value="P:mismatch repair"/>
    <property type="evidence" value="ECO:0007669"/>
    <property type="project" value="TreeGrafter"/>
</dbReference>
<evidence type="ECO:0000256" key="11">
    <source>
        <dbReference type="ARBA" id="ARBA00022759"/>
    </source>
</evidence>
<dbReference type="InterPro" id="IPR024567">
    <property type="entry name" value="RNase_HII/HIII_dom"/>
</dbReference>
<dbReference type="SUPFAM" id="SSF53098">
    <property type="entry name" value="Ribonuclease H-like"/>
    <property type="match status" value="1"/>
</dbReference>
<keyword evidence="11" id="KW-0255">Endonuclease</keyword>
<evidence type="ECO:0000256" key="4">
    <source>
        <dbReference type="ARBA" id="ARBA00004496"/>
    </source>
</evidence>
<sequence length="237" mass="26701">MRKTLFHFLINLKDIVFACTFKMLDYKYKNDDVLEVGVDEVARGCLFGRLYTAAVILPVDKDDLFDHGASLHCINDSKKLSKRKRQIVYDYVKEIALDWNVSFAESQEIDDINVLQADLACMRRSVSALQFTPGRILIDGDRSPFKDNAEIEHILVTKGDAKYISIAAASIMAKVEHDQWINDLCAVNPDFDTKYGLLSNMGYGTATHMKGLKEHGATSYHRRSFKPVAAVVGWSGE</sequence>
<keyword evidence="10" id="KW-0479">Metal-binding</keyword>
<evidence type="ECO:0000256" key="10">
    <source>
        <dbReference type="ARBA" id="ARBA00022723"/>
    </source>
</evidence>
<dbReference type="InterPro" id="IPR012337">
    <property type="entry name" value="RNaseH-like_sf"/>
</dbReference>
<comment type="catalytic activity">
    <reaction evidence="1">
        <text>Endonucleolytic cleavage to 5'-phosphomonoester.</text>
        <dbReference type="EC" id="3.1.26.4"/>
    </reaction>
</comment>
<evidence type="ECO:0000259" key="14">
    <source>
        <dbReference type="PROSITE" id="PS51975"/>
    </source>
</evidence>
<evidence type="ECO:0000256" key="1">
    <source>
        <dbReference type="ARBA" id="ARBA00000077"/>
    </source>
</evidence>
<comment type="cofactor">
    <cofactor evidence="3">
        <name>Mg(2+)</name>
        <dbReference type="ChEBI" id="CHEBI:18420"/>
    </cofactor>
</comment>
<evidence type="ECO:0000256" key="13">
    <source>
        <dbReference type="ARBA" id="ARBA00023211"/>
    </source>
</evidence>
<evidence type="ECO:0000256" key="12">
    <source>
        <dbReference type="ARBA" id="ARBA00022801"/>
    </source>
</evidence>
<dbReference type="AlphaFoldDB" id="A0A6C0BI26"/>
<dbReference type="InterPro" id="IPR036397">
    <property type="entry name" value="RNaseH_sf"/>
</dbReference>
<protein>
    <recommendedName>
        <fullName evidence="7">Ribonuclease HII</fullName>
        <ecNumber evidence="6">3.1.26.4</ecNumber>
    </recommendedName>
</protein>
<dbReference type="GO" id="GO:0043137">
    <property type="term" value="P:DNA replication, removal of RNA primer"/>
    <property type="evidence" value="ECO:0007669"/>
    <property type="project" value="TreeGrafter"/>
</dbReference>
<evidence type="ECO:0000313" key="15">
    <source>
        <dbReference type="EMBL" id="QHS91662.1"/>
    </source>
</evidence>
<dbReference type="GO" id="GO:0046872">
    <property type="term" value="F:metal ion binding"/>
    <property type="evidence" value="ECO:0007669"/>
    <property type="project" value="UniProtKB-KW"/>
</dbReference>
<feature type="domain" description="RNase H type-2" evidence="14">
    <location>
        <begin position="33"/>
        <end position="237"/>
    </location>
</feature>
<dbReference type="EMBL" id="MN739162">
    <property type="protein sequence ID" value="QHS91662.1"/>
    <property type="molecule type" value="Genomic_DNA"/>
</dbReference>
<comment type="similarity">
    <text evidence="5">Belongs to the RNase HII family.</text>
</comment>
<dbReference type="CDD" id="cd07182">
    <property type="entry name" value="RNase_HII_bacteria_HII_like"/>
    <property type="match status" value="1"/>
</dbReference>
<proteinExistence type="inferred from homology"/>
<dbReference type="GO" id="GO:0004523">
    <property type="term" value="F:RNA-DNA hybrid ribonuclease activity"/>
    <property type="evidence" value="ECO:0007669"/>
    <property type="project" value="UniProtKB-EC"/>
</dbReference>
<evidence type="ECO:0000256" key="3">
    <source>
        <dbReference type="ARBA" id="ARBA00001946"/>
    </source>
</evidence>
<dbReference type="PANTHER" id="PTHR10954">
    <property type="entry name" value="RIBONUCLEASE H2 SUBUNIT A"/>
    <property type="match status" value="1"/>
</dbReference>
<evidence type="ECO:0000256" key="2">
    <source>
        <dbReference type="ARBA" id="ARBA00001936"/>
    </source>
</evidence>
<reference evidence="15" key="1">
    <citation type="journal article" date="2020" name="Nature">
        <title>Giant virus diversity and host interactions through global metagenomics.</title>
        <authorList>
            <person name="Schulz F."/>
            <person name="Roux S."/>
            <person name="Paez-Espino D."/>
            <person name="Jungbluth S."/>
            <person name="Walsh D.A."/>
            <person name="Denef V.J."/>
            <person name="McMahon K.D."/>
            <person name="Konstantinidis K.T."/>
            <person name="Eloe-Fadrosh E.A."/>
            <person name="Kyrpides N.C."/>
            <person name="Woyke T."/>
        </authorList>
    </citation>
    <scope>NUCLEOTIDE SEQUENCE</scope>
    <source>
        <strain evidence="15">GVMAG-M-3300013006-15</strain>
    </source>
</reference>
<dbReference type="PROSITE" id="PS51975">
    <property type="entry name" value="RNASE_H_2"/>
    <property type="match status" value="1"/>
</dbReference>
<dbReference type="GO" id="GO:0005737">
    <property type="term" value="C:cytoplasm"/>
    <property type="evidence" value="ECO:0007669"/>
    <property type="project" value="UniProtKB-SubCell"/>
</dbReference>
<keyword evidence="8" id="KW-0963">Cytoplasm</keyword>
<dbReference type="InterPro" id="IPR022898">
    <property type="entry name" value="RNase_HII"/>
</dbReference>
<evidence type="ECO:0000256" key="8">
    <source>
        <dbReference type="ARBA" id="ARBA00022490"/>
    </source>
</evidence>
<keyword evidence="9" id="KW-0540">Nuclease</keyword>
<dbReference type="Gene3D" id="3.30.420.10">
    <property type="entry name" value="Ribonuclease H-like superfamily/Ribonuclease H"/>
    <property type="match status" value="1"/>
</dbReference>
<evidence type="ECO:0000256" key="9">
    <source>
        <dbReference type="ARBA" id="ARBA00022722"/>
    </source>
</evidence>